<dbReference type="InterPro" id="IPR011604">
    <property type="entry name" value="PDDEXK-like_dom_sf"/>
</dbReference>
<organism evidence="1">
    <name type="scientific">uncultured Caudovirales phage</name>
    <dbReference type="NCBI Taxonomy" id="2100421"/>
    <lineage>
        <taxon>Viruses</taxon>
        <taxon>Duplodnaviria</taxon>
        <taxon>Heunggongvirae</taxon>
        <taxon>Uroviricota</taxon>
        <taxon>Caudoviricetes</taxon>
        <taxon>Peduoviridae</taxon>
        <taxon>Maltschvirus</taxon>
        <taxon>Maltschvirus maltsch</taxon>
    </lineage>
</organism>
<sequence>MLDLNRRSTKREEMSERINALIDANLTAENAKRPRREYLGTSYLGGPCARAVQFEYAGEPHDEPFPGQTLRIFERGHQFEDMAAAWVRAAGFRLLTHKRGGGQFGFEDAGGRFKGHVDGVIVEGPPEFAPYPFLWEHKGLNHKNWRGVVDKGVTVATPTYAAQVAVYQAQLGLMEAPALFTVTNANTMQLFHERVPFDPGLAQQMIDRAVTVIRATEAGEVLPRVSREPDNYVCNMCSFKARCWSYAV</sequence>
<evidence type="ECO:0000313" key="1">
    <source>
        <dbReference type="EMBL" id="CAB4142334.1"/>
    </source>
</evidence>
<dbReference type="EMBL" id="LR796413">
    <property type="protein sequence ID" value="CAB4142334.1"/>
    <property type="molecule type" value="Genomic_DNA"/>
</dbReference>
<accession>A0A6J5M6I3</accession>
<name>A0A6J5M6I3_9CAUD</name>
<proteinExistence type="predicted"/>
<dbReference type="Gene3D" id="3.90.320.10">
    <property type="match status" value="1"/>
</dbReference>
<gene>
    <name evidence="1" type="ORF">UFOVP452_3</name>
</gene>
<reference evidence="1" key="1">
    <citation type="submission" date="2020-04" db="EMBL/GenBank/DDBJ databases">
        <authorList>
            <person name="Chiriac C."/>
            <person name="Salcher M."/>
            <person name="Ghai R."/>
            <person name="Kavagutti S V."/>
        </authorList>
    </citation>
    <scope>NUCLEOTIDE SEQUENCE</scope>
</reference>
<evidence type="ECO:0008006" key="2">
    <source>
        <dbReference type="Google" id="ProtNLM"/>
    </source>
</evidence>
<protein>
    <recommendedName>
        <fullName evidence="2">PD-(D/E)XK endonuclease-like domain-containing protein</fullName>
    </recommendedName>
</protein>